<name>A0A6I6EU79_9GAMM</name>
<reference evidence="1 4" key="1">
    <citation type="submission" date="2019-11" db="EMBL/GenBank/DDBJ databases">
        <title>Erwinia sp. nov., isolated from feces of birds in Tibet plateau of China.</title>
        <authorList>
            <person name="Ge Y."/>
        </authorList>
    </citation>
    <scope>NUCLEOTIDE SEQUENCE [LARGE SCALE GENOMIC DNA]</scope>
    <source>
        <strain evidence="1 4">J316</strain>
    </source>
</reference>
<accession>A0A6I6EU79</accession>
<evidence type="ECO:0000313" key="1">
    <source>
        <dbReference type="EMBL" id="MTD29273.1"/>
    </source>
</evidence>
<dbReference type="Proteomes" id="UP000480164">
    <property type="component" value="Unassembled WGS sequence"/>
</dbReference>
<accession>A0A6L6GUK1</accession>
<evidence type="ECO:0000313" key="3">
    <source>
        <dbReference type="Proteomes" id="UP000424752"/>
    </source>
</evidence>
<proteinExistence type="predicted"/>
<organism evidence="2 3">
    <name type="scientific">Erwinia sorbitola</name>
    <dbReference type="NCBI Taxonomy" id="2681984"/>
    <lineage>
        <taxon>Bacteria</taxon>
        <taxon>Pseudomonadati</taxon>
        <taxon>Pseudomonadota</taxon>
        <taxon>Gammaproteobacteria</taxon>
        <taxon>Enterobacterales</taxon>
        <taxon>Erwiniaceae</taxon>
        <taxon>Erwinia</taxon>
    </lineage>
</organism>
<dbReference type="EMBL" id="WLZX01000013">
    <property type="protein sequence ID" value="MTD29273.1"/>
    <property type="molecule type" value="Genomic_DNA"/>
</dbReference>
<evidence type="ECO:0008006" key="5">
    <source>
        <dbReference type="Google" id="ProtNLM"/>
    </source>
</evidence>
<evidence type="ECO:0000313" key="4">
    <source>
        <dbReference type="Proteomes" id="UP000480164"/>
    </source>
</evidence>
<evidence type="ECO:0000313" key="2">
    <source>
        <dbReference type="EMBL" id="QGU89786.1"/>
    </source>
</evidence>
<reference evidence="2 3" key="2">
    <citation type="submission" date="2019-12" db="EMBL/GenBank/DDBJ databases">
        <title>Erwinia sp. nov., isolated from droppings of birds in the Qinghai-Tiebt plateau of China.</title>
        <authorList>
            <person name="Ge Y."/>
        </authorList>
    </citation>
    <scope>NUCLEOTIDE SEQUENCE [LARGE SCALE GENOMIC DNA]</scope>
    <source>
        <strain evidence="2 3">J780</strain>
    </source>
</reference>
<dbReference type="AlphaFoldDB" id="A0A6I6EU79"/>
<dbReference type="EMBL" id="CP046509">
    <property type="protein sequence ID" value="QGU89786.1"/>
    <property type="molecule type" value="Genomic_DNA"/>
</dbReference>
<protein>
    <recommendedName>
        <fullName evidence="5">Fimbria/pilus periplasmic chaperone</fullName>
    </recommendedName>
</protein>
<dbReference type="Proteomes" id="UP000424752">
    <property type="component" value="Chromosome"/>
</dbReference>
<dbReference type="Gene3D" id="2.60.40.10">
    <property type="entry name" value="Immunoglobulins"/>
    <property type="match status" value="1"/>
</dbReference>
<dbReference type="KEGG" id="erwi:GN242_20060"/>
<sequence>MVVLASYQAGAAIDVQPKLIEVKGKELTTVSIINNSDHPEYVTVTLFRLLNPGVPHEKEQLETVGMSRNPQLYAYPFRVSLAQGQSKKIVLKPLTTVKQENVYRLEVKTVAALSGEAALKSTAGVAVKLSFSALVRQLPDKQSSDISISCRAQGVMLTATGTTRYKVGGMRTGGQTIEAFNVYPGTPIFVAGPDIEMAGKRVCR</sequence>
<dbReference type="InterPro" id="IPR013783">
    <property type="entry name" value="Ig-like_fold"/>
</dbReference>
<gene>
    <name evidence="1" type="ORF">GK011_20295</name>
    <name evidence="2" type="ORF">GN242_20060</name>
</gene>
<keyword evidence="4" id="KW-1185">Reference proteome</keyword>